<dbReference type="InterPro" id="IPR001509">
    <property type="entry name" value="Epimerase_deHydtase"/>
</dbReference>
<gene>
    <name evidence="2" type="primary">rmlD_2</name>
    <name evidence="2" type="ORF">Enr13x_25620</name>
</gene>
<dbReference type="InterPro" id="IPR051783">
    <property type="entry name" value="NAD(P)-dependent_oxidoreduct"/>
</dbReference>
<dbReference type="EC" id="1.1.1.133" evidence="2"/>
<dbReference type="OrthoDB" id="9811743at2"/>
<feature type="domain" description="NAD-dependent epimerase/dehydratase" evidence="1">
    <location>
        <begin position="4"/>
        <end position="215"/>
    </location>
</feature>
<accession>A0A518HPD9</accession>
<dbReference type="GO" id="GO:0008831">
    <property type="term" value="F:dTDP-4-dehydrorhamnose reductase activity"/>
    <property type="evidence" value="ECO:0007669"/>
    <property type="project" value="UniProtKB-EC"/>
</dbReference>
<proteinExistence type="predicted"/>
<evidence type="ECO:0000313" key="2">
    <source>
        <dbReference type="EMBL" id="QDV42712.1"/>
    </source>
</evidence>
<dbReference type="RefSeq" id="WP_145386334.1">
    <property type="nucleotide sequence ID" value="NZ_CP037423.1"/>
</dbReference>
<dbReference type="GO" id="GO:0004029">
    <property type="term" value="F:aldehyde dehydrogenase (NAD+) activity"/>
    <property type="evidence" value="ECO:0007669"/>
    <property type="project" value="TreeGrafter"/>
</dbReference>
<dbReference type="PANTHER" id="PTHR48079:SF6">
    <property type="entry name" value="NAD(P)-BINDING DOMAIN-CONTAINING PROTEIN-RELATED"/>
    <property type="match status" value="1"/>
</dbReference>
<evidence type="ECO:0000313" key="3">
    <source>
        <dbReference type="Proteomes" id="UP000319004"/>
    </source>
</evidence>
<reference evidence="2 3" key="1">
    <citation type="submission" date="2019-03" db="EMBL/GenBank/DDBJ databases">
        <title>Deep-cultivation of Planctomycetes and their phenomic and genomic characterization uncovers novel biology.</title>
        <authorList>
            <person name="Wiegand S."/>
            <person name="Jogler M."/>
            <person name="Boedeker C."/>
            <person name="Pinto D."/>
            <person name="Vollmers J."/>
            <person name="Rivas-Marin E."/>
            <person name="Kohn T."/>
            <person name="Peeters S.H."/>
            <person name="Heuer A."/>
            <person name="Rast P."/>
            <person name="Oberbeckmann S."/>
            <person name="Bunk B."/>
            <person name="Jeske O."/>
            <person name="Meyerdierks A."/>
            <person name="Storesund J.E."/>
            <person name="Kallscheuer N."/>
            <person name="Luecker S."/>
            <person name="Lage O.M."/>
            <person name="Pohl T."/>
            <person name="Merkel B.J."/>
            <person name="Hornburger P."/>
            <person name="Mueller R.-W."/>
            <person name="Bruemmer F."/>
            <person name="Labrenz M."/>
            <person name="Spormann A.M."/>
            <person name="Op den Camp H."/>
            <person name="Overmann J."/>
            <person name="Amann R."/>
            <person name="Jetten M.S.M."/>
            <person name="Mascher T."/>
            <person name="Medema M.H."/>
            <person name="Devos D.P."/>
            <person name="Kaster A.-K."/>
            <person name="Ovreas L."/>
            <person name="Rohde M."/>
            <person name="Galperin M.Y."/>
            <person name="Jogler C."/>
        </authorList>
    </citation>
    <scope>NUCLEOTIDE SEQUENCE [LARGE SCALE GENOMIC DNA]</scope>
    <source>
        <strain evidence="2 3">Enr13</strain>
    </source>
</reference>
<dbReference type="InterPro" id="IPR036291">
    <property type="entry name" value="NAD(P)-bd_dom_sf"/>
</dbReference>
<evidence type="ECO:0000259" key="1">
    <source>
        <dbReference type="Pfam" id="PF01370"/>
    </source>
</evidence>
<sequence>MANVLVTGATGFIGTQLVRHLSSRGDRVVCLVRSSSDRRGLQASAPQFVVGDLSDRRSLDNAVHDCDIVFNLAGTTKALRQREFEQANVLGPRLLAEACADRDTPPTLVHVSSLAAAGPCSGSTLRTETDDPTPVSDYGRSKLRGEAALLEFAASVPISILRPPIVLGPGDRDGFEMFNGIAKWNLHLVPGFADHLFSVIHVDDLSHALQHVASSGKRVCHNATDRRGIYFAAADETPTYAELGQMIGRSLGKQHVRIVRSPSPLIWTIATINSGISRLRGRPHILSIDKAREATAGSWVCDASRLRRETGFQPAKTLQERIDETTNWYINNGWIKGSR</sequence>
<dbReference type="SUPFAM" id="SSF51735">
    <property type="entry name" value="NAD(P)-binding Rossmann-fold domains"/>
    <property type="match status" value="1"/>
</dbReference>
<dbReference type="PANTHER" id="PTHR48079">
    <property type="entry name" value="PROTEIN YEEZ"/>
    <property type="match status" value="1"/>
</dbReference>
<organism evidence="2 3">
    <name type="scientific">Stieleria neptunia</name>
    <dbReference type="NCBI Taxonomy" id="2527979"/>
    <lineage>
        <taxon>Bacteria</taxon>
        <taxon>Pseudomonadati</taxon>
        <taxon>Planctomycetota</taxon>
        <taxon>Planctomycetia</taxon>
        <taxon>Pirellulales</taxon>
        <taxon>Pirellulaceae</taxon>
        <taxon>Stieleria</taxon>
    </lineage>
</organism>
<name>A0A518HPD9_9BACT</name>
<keyword evidence="2" id="KW-0560">Oxidoreductase</keyword>
<dbReference type="Gene3D" id="3.40.50.720">
    <property type="entry name" value="NAD(P)-binding Rossmann-like Domain"/>
    <property type="match status" value="1"/>
</dbReference>
<keyword evidence="3" id="KW-1185">Reference proteome</keyword>
<protein>
    <submittedName>
        <fullName evidence="2">dTDP-4-dehydrorhamnose reductase</fullName>
        <ecNumber evidence="2">1.1.1.133</ecNumber>
    </submittedName>
</protein>
<dbReference type="Pfam" id="PF01370">
    <property type="entry name" value="Epimerase"/>
    <property type="match status" value="1"/>
</dbReference>
<dbReference type="GO" id="GO:0005737">
    <property type="term" value="C:cytoplasm"/>
    <property type="evidence" value="ECO:0007669"/>
    <property type="project" value="TreeGrafter"/>
</dbReference>
<dbReference type="KEGG" id="snep:Enr13x_25620"/>
<dbReference type="EMBL" id="CP037423">
    <property type="protein sequence ID" value="QDV42712.1"/>
    <property type="molecule type" value="Genomic_DNA"/>
</dbReference>
<dbReference type="AlphaFoldDB" id="A0A518HPD9"/>
<dbReference type="Proteomes" id="UP000319004">
    <property type="component" value="Chromosome"/>
</dbReference>